<dbReference type="PANTHER" id="PTHR31672:SF13">
    <property type="entry name" value="F-BOX PROTEIN CPR30-LIKE"/>
    <property type="match status" value="1"/>
</dbReference>
<dbReference type="InterPro" id="IPR013187">
    <property type="entry name" value="F-box-assoc_dom_typ3"/>
</dbReference>
<dbReference type="EMBL" id="CAMGYJ010000008">
    <property type="protein sequence ID" value="CAI0459269.1"/>
    <property type="molecule type" value="Genomic_DNA"/>
</dbReference>
<proteinExistence type="predicted"/>
<comment type="caution">
    <text evidence="3">The sequence shown here is derived from an EMBL/GenBank/DDBJ whole genome shotgun (WGS) entry which is preliminary data.</text>
</comment>
<reference evidence="3" key="1">
    <citation type="submission" date="2022-08" db="EMBL/GenBank/DDBJ databases">
        <authorList>
            <person name="Gutierrez-Valencia J."/>
        </authorList>
    </citation>
    <scope>NUCLEOTIDE SEQUENCE</scope>
</reference>
<name>A0AAV0NKV6_9ROSI</name>
<dbReference type="SUPFAM" id="SSF81383">
    <property type="entry name" value="F-box domain"/>
    <property type="match status" value="1"/>
</dbReference>
<keyword evidence="4" id="KW-1185">Reference proteome</keyword>
<accession>A0AAV0NKV6</accession>
<evidence type="ECO:0008006" key="5">
    <source>
        <dbReference type="Google" id="ProtNLM"/>
    </source>
</evidence>
<evidence type="ECO:0000259" key="2">
    <source>
        <dbReference type="Pfam" id="PF08268"/>
    </source>
</evidence>
<dbReference type="PANTHER" id="PTHR31672">
    <property type="entry name" value="BNACNNG10540D PROTEIN"/>
    <property type="match status" value="1"/>
</dbReference>
<dbReference type="NCBIfam" id="TIGR01640">
    <property type="entry name" value="F_box_assoc_1"/>
    <property type="match status" value="1"/>
</dbReference>
<sequence length="401" mass="44946">MAPPPPQPRRRRLSALATDRSVFPILFALPAKSLLRFKCVSKTWNYAISHPQFRDTYNACRASSSVPRFFFFQGSDFDYDQRSGASLHRFATLNSAGVPLDVLPITVFGGPIKLVLPSSRGLLCFATETCVYLCNPSTHSLVQLPPLHGGSGQTIAGFGFGYIGSTGEYKVARLVHKPEEGYYVPCKFECSVFTYPATQPAVTNAWKVLADPCPYFVAEFSLPVFVRGAESVYWKINQSRHCRCNSKAGGRQDAFLVYLDIKKERFGVVRGPQGWRRAIHGNPPRIMEDEPEGKLRMIETPGDLPLRLVVWVLADQQNSHWVKQAIVSLPPLDNRTILGEIKVYTSDWIIFSSPDNVIIFVNRKKGTVRKVGIPTGLRNLDFCTYTENLLTLRLPPCESRN</sequence>
<feature type="domain" description="F-box" evidence="1">
    <location>
        <begin position="29"/>
        <end position="54"/>
    </location>
</feature>
<dbReference type="InterPro" id="IPR001810">
    <property type="entry name" value="F-box_dom"/>
</dbReference>
<feature type="domain" description="F-box associated beta-propeller type 3" evidence="2">
    <location>
        <begin position="116"/>
        <end position="374"/>
    </location>
</feature>
<dbReference type="Pfam" id="PF00646">
    <property type="entry name" value="F-box"/>
    <property type="match status" value="1"/>
</dbReference>
<dbReference type="InterPro" id="IPR017451">
    <property type="entry name" value="F-box-assoc_interact_dom"/>
</dbReference>
<dbReference type="Proteomes" id="UP001154282">
    <property type="component" value="Unassembled WGS sequence"/>
</dbReference>
<dbReference type="Pfam" id="PF08268">
    <property type="entry name" value="FBA_3"/>
    <property type="match status" value="1"/>
</dbReference>
<gene>
    <name evidence="3" type="ORF">LITE_LOCUS33921</name>
</gene>
<evidence type="ECO:0000313" key="3">
    <source>
        <dbReference type="EMBL" id="CAI0459269.1"/>
    </source>
</evidence>
<evidence type="ECO:0000313" key="4">
    <source>
        <dbReference type="Proteomes" id="UP001154282"/>
    </source>
</evidence>
<dbReference type="InterPro" id="IPR036047">
    <property type="entry name" value="F-box-like_dom_sf"/>
</dbReference>
<evidence type="ECO:0000259" key="1">
    <source>
        <dbReference type="Pfam" id="PF00646"/>
    </source>
</evidence>
<protein>
    <recommendedName>
        <fullName evidence="5">F-box domain-containing protein</fullName>
    </recommendedName>
</protein>
<dbReference type="AlphaFoldDB" id="A0AAV0NKV6"/>
<organism evidence="3 4">
    <name type="scientific">Linum tenue</name>
    <dbReference type="NCBI Taxonomy" id="586396"/>
    <lineage>
        <taxon>Eukaryota</taxon>
        <taxon>Viridiplantae</taxon>
        <taxon>Streptophyta</taxon>
        <taxon>Embryophyta</taxon>
        <taxon>Tracheophyta</taxon>
        <taxon>Spermatophyta</taxon>
        <taxon>Magnoliopsida</taxon>
        <taxon>eudicotyledons</taxon>
        <taxon>Gunneridae</taxon>
        <taxon>Pentapetalae</taxon>
        <taxon>rosids</taxon>
        <taxon>fabids</taxon>
        <taxon>Malpighiales</taxon>
        <taxon>Linaceae</taxon>
        <taxon>Linum</taxon>
    </lineage>
</organism>
<dbReference type="InterPro" id="IPR050796">
    <property type="entry name" value="SCF_F-box_component"/>
</dbReference>